<keyword evidence="3" id="KW-1185">Reference proteome</keyword>
<dbReference type="GO" id="GO:0005730">
    <property type="term" value="C:nucleolus"/>
    <property type="evidence" value="ECO:0007669"/>
    <property type="project" value="Ensembl"/>
</dbReference>
<protein>
    <submittedName>
        <fullName evidence="2">Killin, p53 regulated DNA replication inhibitor</fullName>
    </submittedName>
</protein>
<evidence type="ECO:0000313" key="2">
    <source>
        <dbReference type="Ensembl" id="ENSPCOP00000014821.1"/>
    </source>
</evidence>
<reference evidence="2" key="1">
    <citation type="submission" date="2025-08" db="UniProtKB">
        <authorList>
            <consortium name="Ensembl"/>
        </authorList>
    </citation>
    <scope>IDENTIFICATION</scope>
</reference>
<organism evidence="2 3">
    <name type="scientific">Propithecus coquereli</name>
    <name type="common">Coquerel's sifaka</name>
    <name type="synonym">Propithecus verreauxi coquereli</name>
    <dbReference type="NCBI Taxonomy" id="379532"/>
    <lineage>
        <taxon>Eukaryota</taxon>
        <taxon>Metazoa</taxon>
        <taxon>Chordata</taxon>
        <taxon>Craniata</taxon>
        <taxon>Vertebrata</taxon>
        <taxon>Euteleostomi</taxon>
        <taxon>Mammalia</taxon>
        <taxon>Eutheria</taxon>
        <taxon>Euarchontoglires</taxon>
        <taxon>Primates</taxon>
        <taxon>Strepsirrhini</taxon>
        <taxon>Lemuriformes</taxon>
        <taxon>Indriidae</taxon>
        <taxon>Propithecus</taxon>
    </lineage>
</organism>
<reference evidence="2" key="2">
    <citation type="submission" date="2025-09" db="UniProtKB">
        <authorList>
            <consortium name="Ensembl"/>
        </authorList>
    </citation>
    <scope>IDENTIFICATION</scope>
</reference>
<gene>
    <name evidence="2" type="primary">KLLN</name>
</gene>
<dbReference type="GO" id="GO:0005654">
    <property type="term" value="C:nucleoplasm"/>
    <property type="evidence" value="ECO:0007669"/>
    <property type="project" value="Ensembl"/>
</dbReference>
<dbReference type="Proteomes" id="UP000233160">
    <property type="component" value="Unassembled WGS sequence"/>
</dbReference>
<dbReference type="AlphaFoldDB" id="A0A2K6FLG7"/>
<feature type="region of interest" description="Disordered" evidence="1">
    <location>
        <begin position="78"/>
        <end position="146"/>
    </location>
</feature>
<evidence type="ECO:0000256" key="1">
    <source>
        <dbReference type="SAM" id="MobiDB-lite"/>
    </source>
</evidence>
<name>A0A2K6FLG7_PROCO</name>
<proteinExistence type="predicted"/>
<evidence type="ECO:0000313" key="3">
    <source>
        <dbReference type="Proteomes" id="UP000233160"/>
    </source>
</evidence>
<dbReference type="GeneTree" id="ENSGT00560000078481"/>
<dbReference type="OMA" id="PACWLPP"/>
<accession>A0A2K6FLG7</accession>
<dbReference type="Ensembl" id="ENSPCOT00000025431.1">
    <property type="protein sequence ID" value="ENSPCOP00000014821.1"/>
    <property type="gene ID" value="ENSPCOG00000019117.1"/>
</dbReference>
<sequence>PGRTVQPRCEVQDSRKLQPCEWAGRGGLGGFKRRWRDTRSRVFLVGELSKFPLPSDSSRGKCFAAFALGAPAGYGQPDSSPIPVAAEKGAQTSLPKERCRGQRLGSRLHKHPHPSTCPRLPPILTERGESPRAGPIPRMLPTEQAR</sequence>